<evidence type="ECO:0000313" key="3">
    <source>
        <dbReference type="Proteomes" id="UP000326924"/>
    </source>
</evidence>
<dbReference type="EMBL" id="VXIS01000229">
    <property type="protein sequence ID" value="KAA8896064.1"/>
    <property type="molecule type" value="Genomic_DNA"/>
</dbReference>
<gene>
    <name evidence="2" type="ORF">FN846DRAFT_966719</name>
</gene>
<keyword evidence="1" id="KW-0732">Signal</keyword>
<feature type="chain" id="PRO_5023807158" description="Secreted protein" evidence="1">
    <location>
        <begin position="32"/>
        <end position="77"/>
    </location>
</feature>
<reference evidence="2 3" key="1">
    <citation type="submission" date="2019-09" db="EMBL/GenBank/DDBJ databases">
        <title>Draft genome of the ectomycorrhizal ascomycete Sphaerosporella brunnea.</title>
        <authorList>
            <consortium name="DOE Joint Genome Institute"/>
            <person name="Benucci G.M."/>
            <person name="Marozzi G."/>
            <person name="Antonielli L."/>
            <person name="Sanchez S."/>
            <person name="Marco P."/>
            <person name="Wang X."/>
            <person name="Falini L.B."/>
            <person name="Barry K."/>
            <person name="Haridas S."/>
            <person name="Lipzen A."/>
            <person name="Labutti K."/>
            <person name="Grigoriev I.V."/>
            <person name="Murat C."/>
            <person name="Martin F."/>
            <person name="Albertini E."/>
            <person name="Donnini D."/>
            <person name="Bonito G."/>
        </authorList>
    </citation>
    <scope>NUCLEOTIDE SEQUENCE [LARGE SCALE GENOMIC DNA]</scope>
    <source>
        <strain evidence="2 3">Sb_GMNB300</strain>
    </source>
</reference>
<accession>A0A5J5ELR2</accession>
<evidence type="ECO:0008006" key="4">
    <source>
        <dbReference type="Google" id="ProtNLM"/>
    </source>
</evidence>
<organism evidence="2 3">
    <name type="scientific">Sphaerosporella brunnea</name>
    <dbReference type="NCBI Taxonomy" id="1250544"/>
    <lineage>
        <taxon>Eukaryota</taxon>
        <taxon>Fungi</taxon>
        <taxon>Dikarya</taxon>
        <taxon>Ascomycota</taxon>
        <taxon>Pezizomycotina</taxon>
        <taxon>Pezizomycetes</taxon>
        <taxon>Pezizales</taxon>
        <taxon>Pyronemataceae</taxon>
        <taxon>Sphaerosporella</taxon>
    </lineage>
</organism>
<feature type="signal peptide" evidence="1">
    <location>
        <begin position="1"/>
        <end position="31"/>
    </location>
</feature>
<dbReference type="InParanoid" id="A0A5J5ELR2"/>
<evidence type="ECO:0000256" key="1">
    <source>
        <dbReference type="SAM" id="SignalP"/>
    </source>
</evidence>
<proteinExistence type="predicted"/>
<name>A0A5J5ELR2_9PEZI</name>
<comment type="caution">
    <text evidence="2">The sequence shown here is derived from an EMBL/GenBank/DDBJ whole genome shotgun (WGS) entry which is preliminary data.</text>
</comment>
<protein>
    <recommendedName>
        <fullName evidence="4">Secreted protein</fullName>
    </recommendedName>
</protein>
<dbReference type="AlphaFoldDB" id="A0A5J5ELR2"/>
<dbReference type="Proteomes" id="UP000326924">
    <property type="component" value="Unassembled WGS sequence"/>
</dbReference>
<sequence>MLFPRGMRISLPLNLVWLATSLLMRFSLVLHNESPPFRTAQYAEFGGLHRTFIVVAIANTQPAPAATEPQDQPTPSA</sequence>
<evidence type="ECO:0000313" key="2">
    <source>
        <dbReference type="EMBL" id="KAA8896064.1"/>
    </source>
</evidence>
<keyword evidence="3" id="KW-1185">Reference proteome</keyword>